<gene>
    <name evidence="1" type="ORF">EXIGLDRAFT_137471</name>
</gene>
<dbReference type="AlphaFoldDB" id="A0A165G0T2"/>
<evidence type="ECO:0000313" key="2">
    <source>
        <dbReference type="Proteomes" id="UP000077266"/>
    </source>
</evidence>
<sequence>MLRPPEYAQFCGRDFSRLTRARIYGSRGDVGKLGGHPREILLGFPAFGTGLVTEQQPEPLQDPMSLHAPRLGNFNPVLGAS</sequence>
<dbReference type="EMBL" id="KV426063">
    <property type="protein sequence ID" value="KZV89818.1"/>
    <property type="molecule type" value="Genomic_DNA"/>
</dbReference>
<evidence type="ECO:0000313" key="1">
    <source>
        <dbReference type="EMBL" id="KZV89818.1"/>
    </source>
</evidence>
<reference evidence="1 2" key="1">
    <citation type="journal article" date="2016" name="Mol. Biol. Evol.">
        <title>Comparative Genomics of Early-Diverging Mushroom-Forming Fungi Provides Insights into the Origins of Lignocellulose Decay Capabilities.</title>
        <authorList>
            <person name="Nagy L.G."/>
            <person name="Riley R."/>
            <person name="Tritt A."/>
            <person name="Adam C."/>
            <person name="Daum C."/>
            <person name="Floudas D."/>
            <person name="Sun H."/>
            <person name="Yadav J.S."/>
            <person name="Pangilinan J."/>
            <person name="Larsson K.H."/>
            <person name="Matsuura K."/>
            <person name="Barry K."/>
            <person name="Labutti K."/>
            <person name="Kuo R."/>
            <person name="Ohm R.A."/>
            <person name="Bhattacharya S.S."/>
            <person name="Shirouzu T."/>
            <person name="Yoshinaga Y."/>
            <person name="Martin F.M."/>
            <person name="Grigoriev I.V."/>
            <person name="Hibbett D.S."/>
        </authorList>
    </citation>
    <scope>NUCLEOTIDE SEQUENCE [LARGE SCALE GENOMIC DNA]</scope>
    <source>
        <strain evidence="1 2">HHB12029</strain>
    </source>
</reference>
<organism evidence="1 2">
    <name type="scientific">Exidia glandulosa HHB12029</name>
    <dbReference type="NCBI Taxonomy" id="1314781"/>
    <lineage>
        <taxon>Eukaryota</taxon>
        <taxon>Fungi</taxon>
        <taxon>Dikarya</taxon>
        <taxon>Basidiomycota</taxon>
        <taxon>Agaricomycotina</taxon>
        <taxon>Agaricomycetes</taxon>
        <taxon>Auriculariales</taxon>
        <taxon>Exidiaceae</taxon>
        <taxon>Exidia</taxon>
    </lineage>
</organism>
<dbReference type="Proteomes" id="UP000077266">
    <property type="component" value="Unassembled WGS sequence"/>
</dbReference>
<name>A0A165G0T2_EXIGL</name>
<protein>
    <submittedName>
        <fullName evidence="1">Uncharacterized protein</fullName>
    </submittedName>
</protein>
<accession>A0A165G0T2</accession>
<keyword evidence="2" id="KW-1185">Reference proteome</keyword>
<proteinExistence type="predicted"/>
<dbReference type="InParanoid" id="A0A165G0T2"/>